<dbReference type="RefSeq" id="WP_229212774.1">
    <property type="nucleotide sequence ID" value="NZ_FNAN01000012.1"/>
</dbReference>
<keyword evidence="2" id="KW-1185">Reference proteome</keyword>
<dbReference type="Proteomes" id="UP000198748">
    <property type="component" value="Unassembled WGS sequence"/>
</dbReference>
<dbReference type="EMBL" id="FNAN01000012">
    <property type="protein sequence ID" value="SDF73045.1"/>
    <property type="molecule type" value="Genomic_DNA"/>
</dbReference>
<evidence type="ECO:0000313" key="2">
    <source>
        <dbReference type="Proteomes" id="UP000198748"/>
    </source>
</evidence>
<dbReference type="STRING" id="659014.SAMN04487996_11246"/>
<sequence>MKHQLLFFFIAISTFFSCTDPGENGAPGGDSGKGGYLVGKVVDQQGKGVAGATVFTENTVFKGRGAEVTTKADGSYQMAVVEGLGQWIVDAYTLVEYNGRVYKMRLHPENTESFSVEEKPVRNFEWKIQGRLPDKSLNLYYGGSAELYADPNSEIRSEDVEFTFRPDGPLIDGASGKVLKLSGGKSGSNNHNRIDDIPIGRYRVTAVHKLSGQPLRVGDAWDGDDYYESVTMEFKGTEASYRANQMGLAFTDR</sequence>
<dbReference type="InterPro" id="IPR008969">
    <property type="entry name" value="CarboxyPept-like_regulatory"/>
</dbReference>
<name>A0A1G7NG25_9BACT</name>
<dbReference type="AlphaFoldDB" id="A0A1G7NG25"/>
<accession>A0A1G7NG25</accession>
<reference evidence="2" key="1">
    <citation type="submission" date="2016-10" db="EMBL/GenBank/DDBJ databases">
        <authorList>
            <person name="Varghese N."/>
            <person name="Submissions S."/>
        </authorList>
    </citation>
    <scope>NUCLEOTIDE SEQUENCE [LARGE SCALE GENOMIC DNA]</scope>
    <source>
        <strain evidence="2">DSM 25329</strain>
    </source>
</reference>
<organism evidence="1 2">
    <name type="scientific">Dyadobacter soli</name>
    <dbReference type="NCBI Taxonomy" id="659014"/>
    <lineage>
        <taxon>Bacteria</taxon>
        <taxon>Pseudomonadati</taxon>
        <taxon>Bacteroidota</taxon>
        <taxon>Cytophagia</taxon>
        <taxon>Cytophagales</taxon>
        <taxon>Spirosomataceae</taxon>
        <taxon>Dyadobacter</taxon>
    </lineage>
</organism>
<protein>
    <recommendedName>
        <fullName evidence="3">Carboxypeptidase regulatory-like domain-containing protein</fullName>
    </recommendedName>
</protein>
<dbReference type="Gene3D" id="2.60.40.1120">
    <property type="entry name" value="Carboxypeptidase-like, regulatory domain"/>
    <property type="match status" value="1"/>
</dbReference>
<dbReference type="PROSITE" id="PS51257">
    <property type="entry name" value="PROKAR_LIPOPROTEIN"/>
    <property type="match status" value="1"/>
</dbReference>
<evidence type="ECO:0008006" key="3">
    <source>
        <dbReference type="Google" id="ProtNLM"/>
    </source>
</evidence>
<proteinExistence type="predicted"/>
<dbReference type="SUPFAM" id="SSF49464">
    <property type="entry name" value="Carboxypeptidase regulatory domain-like"/>
    <property type="match status" value="1"/>
</dbReference>
<gene>
    <name evidence="1" type="ORF">SAMN04487996_11246</name>
</gene>
<evidence type="ECO:0000313" key="1">
    <source>
        <dbReference type="EMBL" id="SDF73045.1"/>
    </source>
</evidence>